<dbReference type="PANTHER" id="PTHR46018">
    <property type="entry name" value="ZINC PHOSPHODIESTERASE ELAC PROTEIN 1"/>
    <property type="match status" value="1"/>
</dbReference>
<dbReference type="CDD" id="cd07719">
    <property type="entry name" value="arylsulfatase_AtsA-like_MBL-fold"/>
    <property type="match status" value="1"/>
</dbReference>
<dbReference type="SMART" id="SM00849">
    <property type="entry name" value="Lactamase_B"/>
    <property type="match status" value="1"/>
</dbReference>
<dbReference type="GO" id="GO:0042781">
    <property type="term" value="F:3'-tRNA processing endoribonuclease activity"/>
    <property type="evidence" value="ECO:0007669"/>
    <property type="project" value="TreeGrafter"/>
</dbReference>
<accession>A0A919CMU7</accession>
<evidence type="ECO:0000313" key="4">
    <source>
        <dbReference type="Proteomes" id="UP000630353"/>
    </source>
</evidence>
<evidence type="ECO:0000313" key="3">
    <source>
        <dbReference type="EMBL" id="GHD42387.1"/>
    </source>
</evidence>
<keyword evidence="1" id="KW-0378">Hydrolase</keyword>
<dbReference type="SUPFAM" id="SSF56281">
    <property type="entry name" value="Metallo-hydrolase/oxidoreductase"/>
    <property type="match status" value="1"/>
</dbReference>
<reference evidence="3" key="1">
    <citation type="journal article" date="2014" name="Int. J. Syst. Evol. Microbiol.">
        <title>Complete genome sequence of Corynebacterium casei LMG S-19264T (=DSM 44701T), isolated from a smear-ripened cheese.</title>
        <authorList>
            <consortium name="US DOE Joint Genome Institute (JGI-PGF)"/>
            <person name="Walter F."/>
            <person name="Albersmeier A."/>
            <person name="Kalinowski J."/>
            <person name="Ruckert C."/>
        </authorList>
    </citation>
    <scope>NUCLEOTIDE SEQUENCE</scope>
    <source>
        <strain evidence="3">KCTC 42651</strain>
    </source>
</reference>
<dbReference type="RefSeq" id="WP_189987588.1">
    <property type="nucleotide sequence ID" value="NZ_BMZS01000002.1"/>
</dbReference>
<name>A0A919CMU7_9PROT</name>
<dbReference type="InterPro" id="IPR036866">
    <property type="entry name" value="RibonucZ/Hydroxyglut_hydro"/>
</dbReference>
<organism evidence="3 4">
    <name type="scientific">Thalassobaculum fulvum</name>
    <dbReference type="NCBI Taxonomy" id="1633335"/>
    <lineage>
        <taxon>Bacteria</taxon>
        <taxon>Pseudomonadati</taxon>
        <taxon>Pseudomonadota</taxon>
        <taxon>Alphaproteobacteria</taxon>
        <taxon>Rhodospirillales</taxon>
        <taxon>Thalassobaculaceae</taxon>
        <taxon>Thalassobaculum</taxon>
    </lineage>
</organism>
<evidence type="ECO:0000259" key="2">
    <source>
        <dbReference type="SMART" id="SM00849"/>
    </source>
</evidence>
<dbReference type="Gene3D" id="3.60.15.10">
    <property type="entry name" value="Ribonuclease Z/Hydroxyacylglutathione hydrolase-like"/>
    <property type="match status" value="1"/>
</dbReference>
<gene>
    <name evidence="3" type="primary">rnz</name>
    <name evidence="3" type="ORF">GCM10017083_07370</name>
</gene>
<protein>
    <submittedName>
        <fullName evidence="3">Ribonuclease Z</fullName>
    </submittedName>
</protein>
<dbReference type="Pfam" id="PF23023">
    <property type="entry name" value="Anti-Pycsar_Apyc1"/>
    <property type="match status" value="1"/>
</dbReference>
<sequence>MKVTLLGTGCPQCHTKRYGPASLVRHGEVSVLIDCGSGVTQRLVGAGCPGGRLDAVLLTHLHSDHLVDLYQLIVSGWHQNRTVPQRIYGPKGTRAYVEGLLALWREERELRMAHERRPNLAGFTAEVVEYGEGPVVELPGLFVDAVKVEHEPIKEAYGFVFRADDGTVAAFSGDTRYCEALIEAARGADVLVHECFIHGLMKPVPGVRTQEGIDAVASYHTLSAEVGKVASEAGVGFLMLNHFVPAEFDREALAAEVAQDFAGPFAIGEDLMSYDVPTRTLTHGDAHWRLGS</sequence>
<dbReference type="Proteomes" id="UP000630353">
    <property type="component" value="Unassembled WGS sequence"/>
</dbReference>
<feature type="domain" description="Metallo-beta-lactamase" evidence="2">
    <location>
        <begin position="18"/>
        <end position="220"/>
    </location>
</feature>
<reference evidence="3" key="2">
    <citation type="submission" date="2020-09" db="EMBL/GenBank/DDBJ databases">
        <authorList>
            <person name="Sun Q."/>
            <person name="Kim S."/>
        </authorList>
    </citation>
    <scope>NUCLEOTIDE SEQUENCE</scope>
    <source>
        <strain evidence="3">KCTC 42651</strain>
    </source>
</reference>
<evidence type="ECO:0000256" key="1">
    <source>
        <dbReference type="ARBA" id="ARBA00022801"/>
    </source>
</evidence>
<dbReference type="EMBL" id="BMZS01000002">
    <property type="protein sequence ID" value="GHD42387.1"/>
    <property type="molecule type" value="Genomic_DNA"/>
</dbReference>
<dbReference type="InterPro" id="IPR001279">
    <property type="entry name" value="Metallo-B-lactamas"/>
</dbReference>
<proteinExistence type="predicted"/>
<keyword evidence="4" id="KW-1185">Reference proteome</keyword>
<dbReference type="PANTHER" id="PTHR46018:SF2">
    <property type="entry name" value="ZINC PHOSPHODIESTERASE ELAC PROTEIN 1"/>
    <property type="match status" value="1"/>
</dbReference>
<dbReference type="InterPro" id="IPR044094">
    <property type="entry name" value="AtsA-like_MBL-fold"/>
</dbReference>
<comment type="caution">
    <text evidence="3">The sequence shown here is derived from an EMBL/GenBank/DDBJ whole genome shotgun (WGS) entry which is preliminary data.</text>
</comment>
<dbReference type="AlphaFoldDB" id="A0A919CMU7"/>